<sequence length="72" mass="7666">MTPHRACHTPALSPGPSPASGRGEQTGGIQDITSEIQLMAATQSRHTPPAPKETPWTHNNWNPSRTTPTLSA</sequence>
<name>A0A375CF83_9BURK</name>
<accession>A0A375CF83</accession>
<feature type="region of interest" description="Disordered" evidence="1">
    <location>
        <begin position="1"/>
        <end position="28"/>
    </location>
</feature>
<dbReference type="AlphaFoldDB" id="A0A375CF83"/>
<evidence type="ECO:0000256" key="1">
    <source>
        <dbReference type="SAM" id="MobiDB-lite"/>
    </source>
</evidence>
<evidence type="ECO:0000313" key="2">
    <source>
        <dbReference type="EMBL" id="SOY68732.1"/>
    </source>
</evidence>
<gene>
    <name evidence="2" type="ORF">CBM2589_A90202</name>
</gene>
<dbReference type="Proteomes" id="UP000256297">
    <property type="component" value="Chromosome CBM2589_a"/>
</dbReference>
<dbReference type="EMBL" id="OFSP01000039">
    <property type="protein sequence ID" value="SOY68732.1"/>
    <property type="molecule type" value="Genomic_DNA"/>
</dbReference>
<proteinExistence type="predicted"/>
<organism evidence="2">
    <name type="scientific">Cupriavidus taiwanensis</name>
    <dbReference type="NCBI Taxonomy" id="164546"/>
    <lineage>
        <taxon>Bacteria</taxon>
        <taxon>Pseudomonadati</taxon>
        <taxon>Pseudomonadota</taxon>
        <taxon>Betaproteobacteria</taxon>
        <taxon>Burkholderiales</taxon>
        <taxon>Burkholderiaceae</taxon>
        <taxon>Cupriavidus</taxon>
    </lineage>
</organism>
<feature type="region of interest" description="Disordered" evidence="1">
    <location>
        <begin position="41"/>
        <end position="72"/>
    </location>
</feature>
<feature type="compositionally biased region" description="Polar residues" evidence="1">
    <location>
        <begin position="56"/>
        <end position="72"/>
    </location>
</feature>
<protein>
    <submittedName>
        <fullName evidence="2">Uncharacterized protein</fullName>
    </submittedName>
</protein>
<reference evidence="2" key="1">
    <citation type="submission" date="2018-01" db="EMBL/GenBank/DDBJ databases">
        <authorList>
            <person name="Clerissi C."/>
        </authorList>
    </citation>
    <scope>NUCLEOTIDE SEQUENCE</scope>
    <source>
        <strain evidence="2">Cupriavidus taiwanensis STM 3521</strain>
    </source>
</reference>
<comment type="caution">
    <text evidence="2">The sequence shown here is derived from an EMBL/GenBank/DDBJ whole genome shotgun (WGS) entry which is preliminary data.</text>
</comment>